<accession>A0A0F7L8F8</accession>
<sequence length="76" mass="8508">MRSILKPLLDIIIPSSWISKGTPMYCNCVSSRFVILSRVEGLLTISDIICAASCRYSLVILDDTFSKSESSFFRLV</sequence>
<protein>
    <submittedName>
        <fullName evidence="1">Uncharacterized protein</fullName>
    </submittedName>
</protein>
<name>A0A0F7L8F8_9VIRU</name>
<reference evidence="1" key="1">
    <citation type="journal article" date="2015" name="Front. Microbiol.">
        <title>Combining genomic sequencing methods to explore viral diversity and reveal potential virus-host interactions.</title>
        <authorList>
            <person name="Chow C.E."/>
            <person name="Winget D.M."/>
            <person name="White R.A.III."/>
            <person name="Hallam S.J."/>
            <person name="Suttle C.A."/>
        </authorList>
    </citation>
    <scope>NUCLEOTIDE SEQUENCE</scope>
    <source>
        <strain evidence="1">Oxic1_4</strain>
    </source>
</reference>
<dbReference type="EMBL" id="KR029599">
    <property type="protein sequence ID" value="AKH47833.1"/>
    <property type="molecule type" value="Genomic_DNA"/>
</dbReference>
<organism evidence="1">
    <name type="scientific">uncultured marine virus</name>
    <dbReference type="NCBI Taxonomy" id="186617"/>
    <lineage>
        <taxon>Viruses</taxon>
        <taxon>environmental samples</taxon>
    </lineage>
</organism>
<evidence type="ECO:0000313" key="1">
    <source>
        <dbReference type="EMBL" id="AKH47833.1"/>
    </source>
</evidence>
<proteinExistence type="predicted"/>
<reference evidence="1" key="2">
    <citation type="submission" date="2015-03" db="EMBL/GenBank/DDBJ databases">
        <authorList>
            <person name="Chow C.-E.T."/>
            <person name="Winget D.M."/>
            <person name="White R.A.III."/>
            <person name="Hallam S.J."/>
            <person name="Suttle C.A."/>
        </authorList>
    </citation>
    <scope>NUCLEOTIDE SEQUENCE</scope>
    <source>
        <strain evidence="1">Oxic1_4</strain>
    </source>
</reference>